<evidence type="ECO:0000256" key="2">
    <source>
        <dbReference type="ARBA" id="ARBA00022679"/>
    </source>
</evidence>
<dbReference type="InterPro" id="IPR002420">
    <property type="entry name" value="PI3K-type_C2_dom"/>
</dbReference>
<dbReference type="InterPro" id="IPR000403">
    <property type="entry name" value="PI3/4_kinase_cat_dom"/>
</dbReference>
<dbReference type="GO" id="GO:0006897">
    <property type="term" value="P:endocytosis"/>
    <property type="evidence" value="ECO:0007669"/>
    <property type="project" value="TreeGrafter"/>
</dbReference>
<dbReference type="EMBL" id="WHWC01000003">
    <property type="protein sequence ID" value="KAG8387152.1"/>
    <property type="molecule type" value="Genomic_DNA"/>
</dbReference>
<dbReference type="SMART" id="SM00142">
    <property type="entry name" value="PI3K_C2"/>
    <property type="match status" value="1"/>
</dbReference>
<dbReference type="SMART" id="SM00146">
    <property type="entry name" value="PI3Kc"/>
    <property type="match status" value="1"/>
</dbReference>
<name>A0AAV6Y4F7_9LAMI</name>
<dbReference type="SUPFAM" id="SSF48371">
    <property type="entry name" value="ARM repeat"/>
    <property type="match status" value="1"/>
</dbReference>
<organism evidence="11 12">
    <name type="scientific">Buddleja alternifolia</name>
    <dbReference type="NCBI Taxonomy" id="168488"/>
    <lineage>
        <taxon>Eukaryota</taxon>
        <taxon>Viridiplantae</taxon>
        <taxon>Streptophyta</taxon>
        <taxon>Embryophyta</taxon>
        <taxon>Tracheophyta</taxon>
        <taxon>Spermatophyta</taxon>
        <taxon>Magnoliopsida</taxon>
        <taxon>eudicotyledons</taxon>
        <taxon>Gunneridae</taxon>
        <taxon>Pentapetalae</taxon>
        <taxon>asterids</taxon>
        <taxon>lamiids</taxon>
        <taxon>Lamiales</taxon>
        <taxon>Scrophulariaceae</taxon>
        <taxon>Buddlejeae</taxon>
        <taxon>Buddleja</taxon>
    </lineage>
</organism>
<dbReference type="PROSITE" id="PS00915">
    <property type="entry name" value="PI3_4_KINASE_1"/>
    <property type="match status" value="1"/>
</dbReference>
<dbReference type="PIRSF" id="PIRSF000587">
    <property type="entry name" value="PI3K_Vps34"/>
    <property type="match status" value="1"/>
</dbReference>
<protein>
    <recommendedName>
        <fullName evidence="1">phosphatidylinositol 3-kinase</fullName>
        <ecNumber evidence="1">2.7.1.137</ecNumber>
    </recommendedName>
</protein>
<dbReference type="InterPro" id="IPR001263">
    <property type="entry name" value="PI3K_accessory_dom"/>
</dbReference>
<dbReference type="SUPFAM" id="SSF54452">
    <property type="entry name" value="MHC antigen-recognition domain"/>
    <property type="match status" value="1"/>
</dbReference>
<reference evidence="11" key="1">
    <citation type="submission" date="2019-10" db="EMBL/GenBank/DDBJ databases">
        <authorList>
            <person name="Zhang R."/>
            <person name="Pan Y."/>
            <person name="Wang J."/>
            <person name="Ma R."/>
            <person name="Yu S."/>
        </authorList>
    </citation>
    <scope>NUCLEOTIDE SEQUENCE</scope>
    <source>
        <strain evidence="11">LA-IB0</strain>
        <tissue evidence="11">Leaf</tissue>
    </source>
</reference>
<dbReference type="CDD" id="cd00870">
    <property type="entry name" value="PI3Ka_III"/>
    <property type="match status" value="1"/>
</dbReference>
<dbReference type="PROSITE" id="PS50290">
    <property type="entry name" value="PI3_4_KINASE_3"/>
    <property type="match status" value="1"/>
</dbReference>
<dbReference type="PROSITE" id="PS00916">
    <property type="entry name" value="PI3_4_KINASE_2"/>
    <property type="match status" value="1"/>
</dbReference>
<dbReference type="InterPro" id="IPR035892">
    <property type="entry name" value="C2_domain_sf"/>
</dbReference>
<dbReference type="GO" id="GO:0000045">
    <property type="term" value="P:autophagosome assembly"/>
    <property type="evidence" value="ECO:0007669"/>
    <property type="project" value="TreeGrafter"/>
</dbReference>
<proteinExistence type="inferred from homology"/>
<dbReference type="PROSITE" id="PS51545">
    <property type="entry name" value="PIK_HELICAL"/>
    <property type="match status" value="1"/>
</dbReference>
<keyword evidence="5 6" id="KW-0067">ATP-binding</keyword>
<dbReference type="InterPro" id="IPR015433">
    <property type="entry name" value="PI3/4_kinase"/>
</dbReference>
<evidence type="ECO:0000259" key="10">
    <source>
        <dbReference type="PROSITE" id="PS51547"/>
    </source>
</evidence>
<evidence type="ECO:0000256" key="3">
    <source>
        <dbReference type="ARBA" id="ARBA00022741"/>
    </source>
</evidence>
<keyword evidence="2 6" id="KW-0808">Transferase</keyword>
<dbReference type="InterPro" id="IPR011009">
    <property type="entry name" value="Kinase-like_dom_sf"/>
</dbReference>
<dbReference type="CDD" id="cd00896">
    <property type="entry name" value="PI3Kc_III"/>
    <property type="match status" value="1"/>
</dbReference>
<dbReference type="SUPFAM" id="SSF56112">
    <property type="entry name" value="Protein kinase-like (PK-like)"/>
    <property type="match status" value="1"/>
</dbReference>
<dbReference type="AlphaFoldDB" id="A0AAV6Y4F7"/>
<dbReference type="GO" id="GO:0005768">
    <property type="term" value="C:endosome"/>
    <property type="evidence" value="ECO:0007669"/>
    <property type="project" value="TreeGrafter"/>
</dbReference>
<dbReference type="GO" id="GO:0005777">
    <property type="term" value="C:peroxisome"/>
    <property type="evidence" value="ECO:0007669"/>
    <property type="project" value="TreeGrafter"/>
</dbReference>
<evidence type="ECO:0000259" key="8">
    <source>
        <dbReference type="PROSITE" id="PS50290"/>
    </source>
</evidence>
<dbReference type="FunFam" id="1.10.1070.11:FF:000014">
    <property type="entry name" value="Phosphatidylinositol 3-kinase, root isoform"/>
    <property type="match status" value="1"/>
</dbReference>
<dbReference type="Gene3D" id="1.25.40.70">
    <property type="entry name" value="Phosphatidylinositol 3-kinase, accessory domain (PIK)"/>
    <property type="match status" value="1"/>
</dbReference>
<evidence type="ECO:0000256" key="7">
    <source>
        <dbReference type="PROSITE-ProRule" id="PRU00880"/>
    </source>
</evidence>
<dbReference type="GO" id="GO:0034272">
    <property type="term" value="C:phosphatidylinositol 3-kinase complex, class III, type II"/>
    <property type="evidence" value="ECO:0007669"/>
    <property type="project" value="TreeGrafter"/>
</dbReference>
<dbReference type="Gene3D" id="1.10.1070.11">
    <property type="entry name" value="Phosphatidylinositol 3-/4-kinase, catalytic domain"/>
    <property type="match status" value="1"/>
</dbReference>
<evidence type="ECO:0000256" key="5">
    <source>
        <dbReference type="ARBA" id="ARBA00022840"/>
    </source>
</evidence>
<dbReference type="Proteomes" id="UP000826271">
    <property type="component" value="Unassembled WGS sequence"/>
</dbReference>
<dbReference type="InterPro" id="IPR011162">
    <property type="entry name" value="MHC_I/II-like_Ag-recog"/>
</dbReference>
<dbReference type="Gene3D" id="2.60.40.150">
    <property type="entry name" value="C2 domain"/>
    <property type="match status" value="1"/>
</dbReference>
<dbReference type="EC" id="2.7.1.137" evidence="1"/>
<evidence type="ECO:0000256" key="1">
    <source>
        <dbReference type="ARBA" id="ARBA00012073"/>
    </source>
</evidence>
<dbReference type="GO" id="GO:0000407">
    <property type="term" value="C:phagophore assembly site"/>
    <property type="evidence" value="ECO:0007669"/>
    <property type="project" value="TreeGrafter"/>
</dbReference>
<dbReference type="GO" id="GO:0034271">
    <property type="term" value="C:phosphatidylinositol 3-kinase complex, class III, type I"/>
    <property type="evidence" value="ECO:0007669"/>
    <property type="project" value="TreeGrafter"/>
</dbReference>
<evidence type="ECO:0000259" key="9">
    <source>
        <dbReference type="PROSITE" id="PS51545"/>
    </source>
</evidence>
<dbReference type="PANTHER" id="PTHR10048:SF7">
    <property type="entry name" value="PHOSPHATIDYLINOSITOL 3-KINASE CATALYTIC SUBUNIT TYPE 3"/>
    <property type="match status" value="1"/>
</dbReference>
<evidence type="ECO:0000313" key="12">
    <source>
        <dbReference type="Proteomes" id="UP000826271"/>
    </source>
</evidence>
<dbReference type="FunFam" id="3.30.1010.10:FF:000002">
    <property type="entry name" value="Phosphatidylinositol 3-kinase catalytic subunit type 3"/>
    <property type="match status" value="1"/>
</dbReference>
<dbReference type="GO" id="GO:0005524">
    <property type="term" value="F:ATP binding"/>
    <property type="evidence" value="ECO:0007669"/>
    <property type="project" value="UniProtKB-UniRule"/>
</dbReference>
<dbReference type="Pfam" id="PF00792">
    <property type="entry name" value="PI3K_C2"/>
    <property type="match status" value="1"/>
</dbReference>
<dbReference type="InterPro" id="IPR057756">
    <property type="entry name" value="PI3-kinase_type3/VPS34_cat"/>
</dbReference>
<feature type="domain" description="PIK helical" evidence="9">
    <location>
        <begin position="275"/>
        <end position="482"/>
    </location>
</feature>
<dbReference type="InterPro" id="IPR016024">
    <property type="entry name" value="ARM-type_fold"/>
</dbReference>
<dbReference type="InterPro" id="IPR018936">
    <property type="entry name" value="PI3/4_kinase_CS"/>
</dbReference>
<feature type="domain" description="C2 PI3K-type" evidence="10">
    <location>
        <begin position="25"/>
        <end position="178"/>
    </location>
</feature>
<dbReference type="InterPro" id="IPR008290">
    <property type="entry name" value="PI3K_Vps34"/>
</dbReference>
<dbReference type="InterPro" id="IPR042236">
    <property type="entry name" value="PI3K_accessory_sf"/>
</dbReference>
<dbReference type="SUPFAM" id="SSF49562">
    <property type="entry name" value="C2 domain (Calcium/lipid-binding domain, CaLB)"/>
    <property type="match status" value="1"/>
</dbReference>
<sequence length="847" mass="97011">MSGNEFRFFLSCDINLPVTFKIERLEGKLSPRKPPDSGDDDCTIEERRPELYVESLLYIDGAPFGLPMRTRLESVGPSYCWNELITLSTKYRDLTANSQLGLTVYDVSCGKNEEVVGGATIHLFNMKKQLKTGKHKLRLWSGKEADGSIKTITPGKVPKEERGELERLEKLVNKYERGQIQRVDWLDRLAFKAMEKIKERESAKNGSSHLYIVVDFCSFEHRVVFQESGANFLIPSPIASTNELVTVWDPEVGKINPSEHKQLKLARSLNRGIIDRDLKPSSTERKSIQRILRYPPTRTLTGEEKQLLWKFRFHLMSEKKALTKFLRCVEWSDVQEAKQALELMGKWETIDVCDALELLSPVFESEELASLNNLRTSEKHGSRNLKTSSIGYYVHILNAVRAYAVSVLERADDEELQCYLLQLVQALRFERSDKSRLSNFLVQRSLCNIDLASFLRWYVAVELHDPVYARRFYSTYEILEESMLKLGPTANGDEDGFKLWQSLVRQTELTAQLCSIMRDVRNVRGGTQKKIEKLRHLLSGLLSELTYFDEPIRSPLAPRVLITGIIPSESSIFKSALHPLRLAFRTASGGTCKIIFKKGDDLRQDQLVIQMVTLMDRLLKLENLDLHLTPYRVLATGHDEGMLEFIPSKSLAQILSEHRSITSYLQKFHPDEDGPFGITGTCLETFIKSCAGYSVITYILGIGDRHLDNLLLQDDGRLFHVDFGFILGRDPKPFPPPMKLCKEMVEAMGGAESQYYTRFKSYCCEAYNILRKSSNLILNLFHLMAGSNIPDIASDPEKGILKLQEKFRLDLDDEESIHFFQDLINESVSALFPQMVETIHRWAQYWR</sequence>
<comment type="caution">
    <text evidence="11">The sequence shown here is derived from an EMBL/GenBank/DDBJ whole genome shotgun (WGS) entry which is preliminary data.</text>
</comment>
<evidence type="ECO:0000256" key="4">
    <source>
        <dbReference type="ARBA" id="ARBA00022777"/>
    </source>
</evidence>
<dbReference type="Gene3D" id="3.30.1010.10">
    <property type="entry name" value="Phosphatidylinositol 3-kinase Catalytic Subunit, Chain A, domain 4"/>
    <property type="match status" value="1"/>
</dbReference>
<dbReference type="CDD" id="cd08397">
    <property type="entry name" value="C2_PI3K_class_III"/>
    <property type="match status" value="1"/>
</dbReference>
<feature type="domain" description="PI3K/PI4K catalytic" evidence="8">
    <location>
        <begin position="566"/>
        <end position="832"/>
    </location>
</feature>
<dbReference type="Pfam" id="PF00613">
    <property type="entry name" value="PI3Ka"/>
    <property type="match status" value="2"/>
</dbReference>
<accession>A0AAV6Y4F7</accession>
<comment type="similarity">
    <text evidence="6 7">Belongs to the PI3/PI4-kinase family.</text>
</comment>
<keyword evidence="12" id="KW-1185">Reference proteome</keyword>
<dbReference type="GO" id="GO:0016303">
    <property type="term" value="F:1-phosphatidylinositol-3-kinase activity"/>
    <property type="evidence" value="ECO:0007669"/>
    <property type="project" value="UniProtKB-EC"/>
</dbReference>
<keyword evidence="4 6" id="KW-0418">Kinase</keyword>
<gene>
    <name evidence="11" type="ORF">BUALT_Bualt03G0223500</name>
</gene>
<dbReference type="InterPro" id="IPR036940">
    <property type="entry name" value="PI3/4_kinase_cat_sf"/>
</dbReference>
<keyword evidence="3 6" id="KW-0547">Nucleotide-binding</keyword>
<dbReference type="PROSITE" id="PS51547">
    <property type="entry name" value="C2_PI3K"/>
    <property type="match status" value="1"/>
</dbReference>
<dbReference type="GO" id="GO:0048015">
    <property type="term" value="P:phosphatidylinositol-mediated signaling"/>
    <property type="evidence" value="ECO:0007669"/>
    <property type="project" value="TreeGrafter"/>
</dbReference>
<dbReference type="Pfam" id="PF00454">
    <property type="entry name" value="PI3_PI4_kinase"/>
    <property type="match status" value="1"/>
</dbReference>
<evidence type="ECO:0000256" key="6">
    <source>
        <dbReference type="PIRNR" id="PIRNR000587"/>
    </source>
</evidence>
<evidence type="ECO:0000313" key="11">
    <source>
        <dbReference type="EMBL" id="KAG8387152.1"/>
    </source>
</evidence>
<dbReference type="SMART" id="SM00145">
    <property type="entry name" value="PI3Ka"/>
    <property type="match status" value="1"/>
</dbReference>
<dbReference type="PANTHER" id="PTHR10048">
    <property type="entry name" value="PHOSPHATIDYLINOSITOL KINASE"/>
    <property type="match status" value="1"/>
</dbReference>